<feature type="transmembrane region" description="Helical" evidence="1">
    <location>
        <begin position="163"/>
        <end position="181"/>
    </location>
</feature>
<organism evidence="3 4">
    <name type="scientific">Penicillium brasilianum</name>
    <dbReference type="NCBI Taxonomy" id="104259"/>
    <lineage>
        <taxon>Eukaryota</taxon>
        <taxon>Fungi</taxon>
        <taxon>Dikarya</taxon>
        <taxon>Ascomycota</taxon>
        <taxon>Pezizomycotina</taxon>
        <taxon>Eurotiomycetes</taxon>
        <taxon>Eurotiomycetidae</taxon>
        <taxon>Eurotiales</taxon>
        <taxon>Aspergillaceae</taxon>
        <taxon>Penicillium</taxon>
    </lineage>
</organism>
<dbReference type="PANTHER" id="PTHR37013:SF3">
    <property type="entry name" value="INTEGRAL MEMBRANE PROTEIN (AFU_ORTHOLOGUE AFUA_1G05950)"/>
    <property type="match status" value="1"/>
</dbReference>
<keyword evidence="1" id="KW-0472">Membrane</keyword>
<dbReference type="AlphaFoldDB" id="A0A0F7TV56"/>
<gene>
    <name evidence="3" type="ORF">PMG11_09105</name>
</gene>
<evidence type="ECO:0000256" key="1">
    <source>
        <dbReference type="SAM" id="Phobius"/>
    </source>
</evidence>
<keyword evidence="1" id="KW-1133">Transmembrane helix</keyword>
<protein>
    <recommendedName>
        <fullName evidence="2">DUF7703 domain-containing protein</fullName>
    </recommendedName>
</protein>
<reference evidence="4" key="1">
    <citation type="journal article" date="2015" name="Genome Announc.">
        <title>Draft genome sequence of the fungus Penicillium brasilianum MG11.</title>
        <authorList>
            <person name="Horn F."/>
            <person name="Linde J."/>
            <person name="Mattern D.J."/>
            <person name="Walther G."/>
            <person name="Guthke R."/>
            <person name="Brakhage A.A."/>
            <person name="Valiante V."/>
        </authorList>
    </citation>
    <scope>NUCLEOTIDE SEQUENCE [LARGE SCALE GENOMIC DNA]</scope>
    <source>
        <strain evidence="4">MG11</strain>
    </source>
</reference>
<keyword evidence="1" id="KW-0812">Transmembrane</keyword>
<dbReference type="Pfam" id="PF24802">
    <property type="entry name" value="DUF7703"/>
    <property type="match status" value="1"/>
</dbReference>
<feature type="transmembrane region" description="Helical" evidence="1">
    <location>
        <begin position="119"/>
        <end position="143"/>
    </location>
</feature>
<feature type="domain" description="DUF7703" evidence="2">
    <location>
        <begin position="30"/>
        <end position="259"/>
    </location>
</feature>
<feature type="transmembrane region" description="Helical" evidence="1">
    <location>
        <begin position="201"/>
        <end position="221"/>
    </location>
</feature>
<dbReference type="EMBL" id="CDHK01000008">
    <property type="protein sequence ID" value="CEJ60534.1"/>
    <property type="molecule type" value="Genomic_DNA"/>
</dbReference>
<evidence type="ECO:0000259" key="2">
    <source>
        <dbReference type="Pfam" id="PF24802"/>
    </source>
</evidence>
<sequence>MVTCEAPVQGIVGAYTGNSFAVQASTASLLGCALYSAIELIVLVFSIFQKYTGLYFWSLLVSASLGVIPDAIGLLLKYFDLAPIWLPVTLSTFGWCIMVTGQSLVLYSRLHLVLFDRRILHFVLAMIIFDAIVLQTPQIIASYGAVYVCHLHFQSFFHTWERVQLTVFCVQEITISTFFIVQTAKLMRIYPTQSTRRANILYQLLTINLIIIIMDIALLALEFTGYFITQTVLKCFFYTISLKLEIAVLTRLASFVRAHYPGECSGLS</sequence>
<dbReference type="Proteomes" id="UP000042958">
    <property type="component" value="Unassembled WGS sequence"/>
</dbReference>
<evidence type="ECO:0000313" key="3">
    <source>
        <dbReference type="EMBL" id="CEJ60534.1"/>
    </source>
</evidence>
<feature type="transmembrane region" description="Helical" evidence="1">
    <location>
        <begin position="27"/>
        <end position="48"/>
    </location>
</feature>
<keyword evidence="4" id="KW-1185">Reference proteome</keyword>
<feature type="transmembrane region" description="Helical" evidence="1">
    <location>
        <begin position="55"/>
        <end position="78"/>
    </location>
</feature>
<evidence type="ECO:0000313" key="4">
    <source>
        <dbReference type="Proteomes" id="UP000042958"/>
    </source>
</evidence>
<accession>A0A0F7TV56</accession>
<feature type="transmembrane region" description="Helical" evidence="1">
    <location>
        <begin position="84"/>
        <end position="107"/>
    </location>
</feature>
<dbReference type="InterPro" id="IPR056120">
    <property type="entry name" value="DUF7703"/>
</dbReference>
<proteinExistence type="predicted"/>
<name>A0A0F7TV56_PENBI</name>
<dbReference type="PANTHER" id="PTHR37013">
    <property type="entry name" value="INTEGRAL MEMBRANE PROTEIN (AFU_ORTHOLOGUE AFUA_1G05950)-RELATED"/>
    <property type="match status" value="1"/>
</dbReference>
<dbReference type="OrthoDB" id="405906at2759"/>